<sequence length="83" mass="9275">MESVEGREFSDLTYGDFLLATAQPPNEVPHEGHALIRAKKGGAKASVLAKEFGFKTPRQLMRALELHTRVLNLAIKNDRPYLL</sequence>
<dbReference type="EMBL" id="JN116826">
    <property type="protein sequence ID" value="AEV52128.1"/>
    <property type="molecule type" value="Genomic_DNA"/>
</dbReference>
<accession>G9FHP0</accession>
<proteinExistence type="predicted"/>
<reference evidence="1 2" key="1">
    <citation type="journal article" date="2013" name="Arch. Virol.">
        <title>Characterization and whole genome sequences of the Rhodococcus bacteriophages RGL3 and RER2.</title>
        <authorList>
            <person name="Petrovski S."/>
            <person name="Seviour R.J."/>
            <person name="Tillett D."/>
        </authorList>
    </citation>
    <scope>NUCLEOTIDE SEQUENCE [LARGE SCALE GENOMIC DNA]</scope>
</reference>
<dbReference type="KEGG" id="vg:11541205"/>
<keyword evidence="2" id="KW-1185">Reference proteome</keyword>
<dbReference type="Proteomes" id="UP000005433">
    <property type="component" value="Segment"/>
</dbReference>
<dbReference type="GeneID" id="11541205"/>
<dbReference type="RefSeq" id="YP_005087006.1">
    <property type="nucleotide sequence ID" value="NC_016650.1"/>
</dbReference>
<organism evidence="1 2">
    <name type="scientific">Rhodococcus phage RGL3</name>
    <dbReference type="NCBI Taxonomy" id="2922221"/>
    <lineage>
        <taxon>Viruses</taxon>
        <taxon>Duplodnaviria</taxon>
        <taxon>Heunggongvirae</taxon>
        <taxon>Uroviricota</taxon>
        <taxon>Caudoviricetes</taxon>
        <taxon>Rerduovirus</taxon>
        <taxon>Rerduovirus RGL3</taxon>
    </lineage>
</organism>
<evidence type="ECO:0000313" key="2">
    <source>
        <dbReference type="Proteomes" id="UP000005433"/>
    </source>
</evidence>
<dbReference type="OrthoDB" id="36427at10239"/>
<protein>
    <submittedName>
        <fullName evidence="1">Uncharacterized protein</fullName>
    </submittedName>
</protein>
<evidence type="ECO:0000313" key="1">
    <source>
        <dbReference type="EMBL" id="AEV52128.1"/>
    </source>
</evidence>
<name>G9FHP0_9CAUD</name>